<dbReference type="GO" id="GO:0009697">
    <property type="term" value="P:salicylic acid biosynthetic process"/>
    <property type="evidence" value="ECO:0007669"/>
    <property type="project" value="TreeGrafter"/>
</dbReference>
<dbReference type="InterPro" id="IPR051331">
    <property type="entry name" value="Chorismate_mutase-related"/>
</dbReference>
<dbReference type="GO" id="GO:0004106">
    <property type="term" value="F:chorismate mutase activity"/>
    <property type="evidence" value="ECO:0007669"/>
    <property type="project" value="InterPro"/>
</dbReference>
<dbReference type="NCBIfam" id="NF005894">
    <property type="entry name" value="PRK07857.1"/>
    <property type="match status" value="1"/>
</dbReference>
<evidence type="ECO:0000313" key="3">
    <source>
        <dbReference type="EMBL" id="ADG99068.1"/>
    </source>
</evidence>
<dbReference type="NCBIfam" id="TIGR01808">
    <property type="entry name" value="CM_M_hiGC-arch"/>
    <property type="match status" value="1"/>
</dbReference>
<reference evidence="3 4" key="1">
    <citation type="journal article" date="2010" name="Stand. Genomic Sci.">
        <title>Complete genome sequence of Segniliparus rotundus type strain (CDC 1076).</title>
        <authorList>
            <person name="Sikorski J."/>
            <person name="Lapidus A."/>
            <person name="Copeland A."/>
            <person name="Misra M."/>
            <person name="Glavina Del Rio T."/>
            <person name="Nolan M."/>
            <person name="Lucas S."/>
            <person name="Chen F."/>
            <person name="Tice H."/>
            <person name="Cheng J.F."/>
            <person name="Jando M."/>
            <person name="Schneider S."/>
            <person name="Bruce D."/>
            <person name="Goodwin L."/>
            <person name="Pitluck S."/>
            <person name="Liolios K."/>
            <person name="Mikhailova N."/>
            <person name="Pati A."/>
            <person name="Ivanova N."/>
            <person name="Mavromatis K."/>
            <person name="Chen A."/>
            <person name="Palaniappan K."/>
            <person name="Chertkov O."/>
            <person name="Land M."/>
            <person name="Hauser L."/>
            <person name="Chang Y.J."/>
            <person name="Jeffries C.D."/>
            <person name="Brettin T."/>
            <person name="Detter J.C."/>
            <person name="Han C."/>
            <person name="Rohde M."/>
            <person name="Goker M."/>
            <person name="Bristow J."/>
            <person name="Eisen J.A."/>
            <person name="Markowitz V."/>
            <person name="Hugenholtz P."/>
            <person name="Kyrpides N.C."/>
            <person name="Klenk H.P."/>
        </authorList>
    </citation>
    <scope>NUCLEOTIDE SEQUENCE [LARGE SCALE GENOMIC DNA]</scope>
    <source>
        <strain evidence="4">ATCC BAA-972 / CDC 1076 / CIP 108378 / DSM 44985 / JCM 13578</strain>
    </source>
</reference>
<keyword evidence="1" id="KW-0413">Isomerase</keyword>
<dbReference type="SMART" id="SM00830">
    <property type="entry name" value="CM_2"/>
    <property type="match status" value="1"/>
</dbReference>
<dbReference type="Pfam" id="PF01817">
    <property type="entry name" value="CM_2"/>
    <property type="match status" value="1"/>
</dbReference>
<dbReference type="InterPro" id="IPR036263">
    <property type="entry name" value="Chorismate_II_sf"/>
</dbReference>
<dbReference type="InterPro" id="IPR036979">
    <property type="entry name" value="CM_dom_sf"/>
</dbReference>
<gene>
    <name evidence="3" type="ordered locus">Srot_2634</name>
</gene>
<evidence type="ECO:0000259" key="2">
    <source>
        <dbReference type="PROSITE" id="PS51168"/>
    </source>
</evidence>
<dbReference type="InterPro" id="IPR010958">
    <property type="entry name" value="Chorismate_mutase_highGC-bac"/>
</dbReference>
<dbReference type="AlphaFoldDB" id="D6ZC99"/>
<dbReference type="EMBL" id="CP001958">
    <property type="protein sequence ID" value="ADG99068.1"/>
    <property type="molecule type" value="Genomic_DNA"/>
</dbReference>
<dbReference type="HOGENOM" id="CLU_139648_2_0_11"/>
<dbReference type="GO" id="GO:0046417">
    <property type="term" value="P:chorismate metabolic process"/>
    <property type="evidence" value="ECO:0007669"/>
    <property type="project" value="InterPro"/>
</dbReference>
<dbReference type="PROSITE" id="PS51168">
    <property type="entry name" value="CHORISMATE_MUT_2"/>
    <property type="match status" value="1"/>
</dbReference>
<dbReference type="KEGG" id="srt:Srot_2634"/>
<keyword evidence="4" id="KW-1185">Reference proteome</keyword>
<name>D6ZC99_SEGRD</name>
<organism evidence="3 4">
    <name type="scientific">Segniliparus rotundus (strain ATCC BAA-972 / CDC 1076 / CIP 108378 / DSM 44985 / JCM 13578)</name>
    <dbReference type="NCBI Taxonomy" id="640132"/>
    <lineage>
        <taxon>Bacteria</taxon>
        <taxon>Bacillati</taxon>
        <taxon>Actinomycetota</taxon>
        <taxon>Actinomycetes</taxon>
        <taxon>Mycobacteriales</taxon>
        <taxon>Segniliparaceae</taxon>
        <taxon>Segniliparus</taxon>
    </lineage>
</organism>
<accession>D6ZC99</accession>
<dbReference type="PANTHER" id="PTHR38041">
    <property type="entry name" value="CHORISMATE MUTASE"/>
    <property type="match status" value="1"/>
</dbReference>
<evidence type="ECO:0000313" key="4">
    <source>
        <dbReference type="Proteomes" id="UP000002247"/>
    </source>
</evidence>
<protein>
    <submittedName>
        <fullName evidence="3">Chorismate mutase</fullName>
    </submittedName>
</protein>
<sequence length="93" mass="10187">MTSSSSPSPAQEIAALRAEIDELDAQILAAIQRRTALSRRIGQLRMSQGQPRTVHSREIEVLSRFNDLGPEEGQQLGMLLLRLGRGKPGVPVQ</sequence>
<proteinExistence type="predicted"/>
<dbReference type="PANTHER" id="PTHR38041:SF1">
    <property type="entry name" value="CHORISMATE MUTASE"/>
    <property type="match status" value="1"/>
</dbReference>
<dbReference type="Gene3D" id="1.20.59.10">
    <property type="entry name" value="Chorismate mutase"/>
    <property type="match status" value="1"/>
</dbReference>
<dbReference type="InterPro" id="IPR002701">
    <property type="entry name" value="CM_II_prokaryot"/>
</dbReference>
<feature type="domain" description="Chorismate mutase" evidence="2">
    <location>
        <begin position="7"/>
        <end position="93"/>
    </location>
</feature>
<dbReference type="Proteomes" id="UP000002247">
    <property type="component" value="Chromosome"/>
</dbReference>
<dbReference type="SUPFAM" id="SSF48600">
    <property type="entry name" value="Chorismate mutase II"/>
    <property type="match status" value="1"/>
</dbReference>
<evidence type="ECO:0000256" key="1">
    <source>
        <dbReference type="ARBA" id="ARBA00023235"/>
    </source>
</evidence>
<dbReference type="STRING" id="640132.Srot_2634"/>
<dbReference type="eggNOG" id="COG1605">
    <property type="taxonomic scope" value="Bacteria"/>
</dbReference>